<evidence type="ECO:0000313" key="3">
    <source>
        <dbReference type="EnsemblMetazoa" id="XP_011666616"/>
    </source>
</evidence>
<feature type="compositionally biased region" description="Acidic residues" evidence="1">
    <location>
        <begin position="20"/>
        <end position="29"/>
    </location>
</feature>
<name>A0A7M7LVT8_STRPU</name>
<feature type="region of interest" description="Disordered" evidence="1">
    <location>
        <begin position="181"/>
        <end position="202"/>
    </location>
</feature>
<keyword evidence="4" id="KW-1185">Reference proteome</keyword>
<dbReference type="InterPro" id="IPR000157">
    <property type="entry name" value="TIR_dom"/>
</dbReference>
<evidence type="ECO:0000256" key="1">
    <source>
        <dbReference type="SAM" id="MobiDB-lite"/>
    </source>
</evidence>
<dbReference type="GeneID" id="105439384"/>
<sequence length="240" mass="26813">MDSSCSELLDAINEMFNLDSSDDSDDSDESEGHTPTRGDPGHCSVKSEVSSGHDKGHIMISYQHASQQRMLRVRNYLVERGYNVWMDVDNMEGDILESMAKGVERASVILVCMSHKFKESKNCKAEAGYAHALGKHIVPLMLEDKFVPTAWLGPLVGMKKYFPMFSDDLMKQQLPKLLKELGDKGKHGGKGASNPTAHDQIKWKGPAKGKEIDWLQGLDSWDEKEALGWLIKNGVDTSMW</sequence>
<dbReference type="KEGG" id="spu:105439384"/>
<dbReference type="SUPFAM" id="SSF52200">
    <property type="entry name" value="Toll/Interleukin receptor TIR domain"/>
    <property type="match status" value="1"/>
</dbReference>
<dbReference type="InParanoid" id="A0A7M7LVT8"/>
<evidence type="ECO:0000259" key="2">
    <source>
        <dbReference type="Pfam" id="PF13676"/>
    </source>
</evidence>
<dbReference type="OrthoDB" id="9978456at2759"/>
<protein>
    <recommendedName>
        <fullName evidence="2">TIR domain-containing protein</fullName>
    </recommendedName>
</protein>
<dbReference type="GO" id="GO:0007165">
    <property type="term" value="P:signal transduction"/>
    <property type="evidence" value="ECO:0007669"/>
    <property type="project" value="InterPro"/>
</dbReference>
<proteinExistence type="predicted"/>
<dbReference type="InterPro" id="IPR035897">
    <property type="entry name" value="Toll_tir_struct_dom_sf"/>
</dbReference>
<reference evidence="3" key="2">
    <citation type="submission" date="2021-01" db="UniProtKB">
        <authorList>
            <consortium name="EnsemblMetazoa"/>
        </authorList>
    </citation>
    <scope>IDENTIFICATION</scope>
</reference>
<reference evidence="4" key="1">
    <citation type="submission" date="2015-02" db="EMBL/GenBank/DDBJ databases">
        <title>Genome sequencing for Strongylocentrotus purpuratus.</title>
        <authorList>
            <person name="Murali S."/>
            <person name="Liu Y."/>
            <person name="Vee V."/>
            <person name="English A."/>
            <person name="Wang M."/>
            <person name="Skinner E."/>
            <person name="Han Y."/>
            <person name="Muzny D.M."/>
            <person name="Worley K.C."/>
            <person name="Gibbs R.A."/>
        </authorList>
    </citation>
    <scope>NUCLEOTIDE SEQUENCE</scope>
</reference>
<dbReference type="RefSeq" id="XP_011666616.1">
    <property type="nucleotide sequence ID" value="XM_011668314.1"/>
</dbReference>
<feature type="compositionally biased region" description="Basic and acidic residues" evidence="1">
    <location>
        <begin position="30"/>
        <end position="40"/>
    </location>
</feature>
<dbReference type="PANTHER" id="PTHR46270:SF5">
    <property type="entry name" value="ADP-RIBOSYL CYCLASE_CYCLIC ADP-RIBOSE HYDROLASE"/>
    <property type="match status" value="1"/>
</dbReference>
<dbReference type="PANTHER" id="PTHR46270">
    <property type="entry name" value="ARMADILLO-TYPE FOLD-RELATED"/>
    <property type="match status" value="1"/>
</dbReference>
<dbReference type="Gene3D" id="3.40.50.10140">
    <property type="entry name" value="Toll/interleukin-1 receptor homology (TIR) domain"/>
    <property type="match status" value="1"/>
</dbReference>
<dbReference type="Pfam" id="PF13676">
    <property type="entry name" value="TIR_2"/>
    <property type="match status" value="1"/>
</dbReference>
<evidence type="ECO:0000313" key="4">
    <source>
        <dbReference type="Proteomes" id="UP000007110"/>
    </source>
</evidence>
<dbReference type="AlphaFoldDB" id="A0A7M7LVT8"/>
<organism evidence="3 4">
    <name type="scientific">Strongylocentrotus purpuratus</name>
    <name type="common">Purple sea urchin</name>
    <dbReference type="NCBI Taxonomy" id="7668"/>
    <lineage>
        <taxon>Eukaryota</taxon>
        <taxon>Metazoa</taxon>
        <taxon>Echinodermata</taxon>
        <taxon>Eleutherozoa</taxon>
        <taxon>Echinozoa</taxon>
        <taxon>Echinoidea</taxon>
        <taxon>Euechinoidea</taxon>
        <taxon>Echinacea</taxon>
        <taxon>Camarodonta</taxon>
        <taxon>Echinidea</taxon>
        <taxon>Strongylocentrotidae</taxon>
        <taxon>Strongylocentrotus</taxon>
    </lineage>
</organism>
<accession>A0A7M7LVT8</accession>
<dbReference type="Proteomes" id="UP000007110">
    <property type="component" value="Unassembled WGS sequence"/>
</dbReference>
<dbReference type="EnsemblMetazoa" id="XM_011668314">
    <property type="protein sequence ID" value="XP_011666616"/>
    <property type="gene ID" value="LOC105439384"/>
</dbReference>
<feature type="region of interest" description="Disordered" evidence="1">
    <location>
        <begin position="17"/>
        <end position="51"/>
    </location>
</feature>
<feature type="domain" description="TIR" evidence="2">
    <location>
        <begin position="58"/>
        <end position="165"/>
    </location>
</feature>